<evidence type="ECO:0000313" key="2">
    <source>
        <dbReference type="EMBL" id="MPC36275.1"/>
    </source>
</evidence>
<evidence type="ECO:0000256" key="1">
    <source>
        <dbReference type="SAM" id="MobiDB-lite"/>
    </source>
</evidence>
<dbReference type="Proteomes" id="UP000324222">
    <property type="component" value="Unassembled WGS sequence"/>
</dbReference>
<organism evidence="2 3">
    <name type="scientific">Portunus trituberculatus</name>
    <name type="common">Swimming crab</name>
    <name type="synonym">Neptunus trituberculatus</name>
    <dbReference type="NCBI Taxonomy" id="210409"/>
    <lineage>
        <taxon>Eukaryota</taxon>
        <taxon>Metazoa</taxon>
        <taxon>Ecdysozoa</taxon>
        <taxon>Arthropoda</taxon>
        <taxon>Crustacea</taxon>
        <taxon>Multicrustacea</taxon>
        <taxon>Malacostraca</taxon>
        <taxon>Eumalacostraca</taxon>
        <taxon>Eucarida</taxon>
        <taxon>Decapoda</taxon>
        <taxon>Pleocyemata</taxon>
        <taxon>Brachyura</taxon>
        <taxon>Eubrachyura</taxon>
        <taxon>Portunoidea</taxon>
        <taxon>Portunidae</taxon>
        <taxon>Portuninae</taxon>
        <taxon>Portunus</taxon>
    </lineage>
</organism>
<proteinExistence type="predicted"/>
<comment type="caution">
    <text evidence="2">The sequence shown here is derived from an EMBL/GenBank/DDBJ whole genome shotgun (WGS) entry which is preliminary data.</text>
</comment>
<feature type="region of interest" description="Disordered" evidence="1">
    <location>
        <begin position="1"/>
        <end position="31"/>
    </location>
</feature>
<feature type="compositionally biased region" description="Polar residues" evidence="1">
    <location>
        <begin position="9"/>
        <end position="24"/>
    </location>
</feature>
<keyword evidence="3" id="KW-1185">Reference proteome</keyword>
<accession>A0A5B7ES90</accession>
<sequence>MKIRKTTRRQMTQRVSPLRSSTPRPITFPGSIPSLLFNQENRFSPPGGQGRGEVTGLWRCTRF</sequence>
<dbReference type="EMBL" id="VSRR010003469">
    <property type="protein sequence ID" value="MPC36275.1"/>
    <property type="molecule type" value="Genomic_DNA"/>
</dbReference>
<protein>
    <submittedName>
        <fullName evidence="2">Uncharacterized protein</fullName>
    </submittedName>
</protein>
<reference evidence="2 3" key="1">
    <citation type="submission" date="2019-05" db="EMBL/GenBank/DDBJ databases">
        <title>Another draft genome of Portunus trituberculatus and its Hox gene families provides insights of decapod evolution.</title>
        <authorList>
            <person name="Jeong J.-H."/>
            <person name="Song I."/>
            <person name="Kim S."/>
            <person name="Choi T."/>
            <person name="Kim D."/>
            <person name="Ryu S."/>
            <person name="Kim W."/>
        </authorList>
    </citation>
    <scope>NUCLEOTIDE SEQUENCE [LARGE SCALE GENOMIC DNA]</scope>
    <source>
        <tissue evidence="2">Muscle</tissue>
    </source>
</reference>
<evidence type="ECO:0000313" key="3">
    <source>
        <dbReference type="Proteomes" id="UP000324222"/>
    </source>
</evidence>
<gene>
    <name evidence="2" type="ORF">E2C01_029727</name>
</gene>
<name>A0A5B7ES90_PORTR</name>
<dbReference type="AlphaFoldDB" id="A0A5B7ES90"/>